<dbReference type="EMBL" id="BK015613">
    <property type="protein sequence ID" value="DAE15889.1"/>
    <property type="molecule type" value="Genomic_DNA"/>
</dbReference>
<organism evidence="1">
    <name type="scientific">Siphoviridae sp. ctu9a31</name>
    <dbReference type="NCBI Taxonomy" id="2825712"/>
    <lineage>
        <taxon>Viruses</taxon>
        <taxon>Duplodnaviria</taxon>
        <taxon>Heunggongvirae</taxon>
        <taxon>Uroviricota</taxon>
        <taxon>Caudoviricetes</taxon>
    </lineage>
</organism>
<proteinExistence type="predicted"/>
<name>A0A8S5QAR7_9CAUD</name>
<evidence type="ECO:0000313" key="1">
    <source>
        <dbReference type="EMBL" id="DAE15889.1"/>
    </source>
</evidence>
<sequence length="90" mass="10860">MSKSEQRRFQEQMMRVQLNRQKNKGNKEMFGNALTILLWVLHDKFGFGNKRLERLIDEIDKFNEDFNAGLIEPKELIEQLEEETKIKIKY</sequence>
<reference evidence="1" key="1">
    <citation type="journal article" date="2021" name="Proc. Natl. Acad. Sci. U.S.A.">
        <title>A Catalog of Tens of Thousands of Viruses from Human Metagenomes Reveals Hidden Associations with Chronic Diseases.</title>
        <authorList>
            <person name="Tisza M.J."/>
            <person name="Buck C.B."/>
        </authorList>
    </citation>
    <scope>NUCLEOTIDE SEQUENCE</scope>
    <source>
        <strain evidence="1">Ctu9a31</strain>
    </source>
</reference>
<protein>
    <submittedName>
        <fullName evidence="1">Uncharacterized protein</fullName>
    </submittedName>
</protein>
<accession>A0A8S5QAR7</accession>